<dbReference type="SUPFAM" id="SSF75217">
    <property type="entry name" value="alpha/beta knot"/>
    <property type="match status" value="1"/>
</dbReference>
<keyword evidence="1 5" id="KW-0489">Methyltransferase</keyword>
<sequence>MLRQSPHSNCVFSCLKKNGGPLSERERERERERVPCKYSAQSIRAIPIRIVTVGKKRGAGIQLLVEEYKDKIQHYCTIDDLLIKSNPKNTSNVQAQIEAEDMGVFQQLRSEDWVVVLDEHGTDLRSEQMANLVGDAGRTGSSRLLFCIGGPYGHGPQVRRRANMTIKLSSMVLNHQIALVVLLEQLYRAWTIIKGQKYHH</sequence>
<dbReference type="Pfam" id="PF02590">
    <property type="entry name" value="SPOUT_MTase"/>
    <property type="match status" value="1"/>
</dbReference>
<evidence type="ECO:0000256" key="4">
    <source>
        <dbReference type="ARBA" id="ARBA00038303"/>
    </source>
</evidence>
<dbReference type="InterPro" id="IPR003742">
    <property type="entry name" value="RlmH-like"/>
</dbReference>
<dbReference type="EMBL" id="JANAVB010027397">
    <property type="protein sequence ID" value="KAJ6818279.1"/>
    <property type="molecule type" value="Genomic_DNA"/>
</dbReference>
<keyword evidence="3" id="KW-0949">S-adenosyl-L-methionine</keyword>
<keyword evidence="2" id="KW-0808">Transferase</keyword>
<evidence type="ECO:0000256" key="3">
    <source>
        <dbReference type="ARBA" id="ARBA00022691"/>
    </source>
</evidence>
<evidence type="ECO:0000256" key="2">
    <source>
        <dbReference type="ARBA" id="ARBA00022679"/>
    </source>
</evidence>
<dbReference type="GO" id="GO:0006364">
    <property type="term" value="P:rRNA processing"/>
    <property type="evidence" value="ECO:0007669"/>
    <property type="project" value="InterPro"/>
</dbReference>
<dbReference type="InterPro" id="IPR029028">
    <property type="entry name" value="Alpha/beta_knot_MTases"/>
</dbReference>
<name>A0AAX6FPL0_IRIPA</name>
<gene>
    <name evidence="5" type="ORF">M6B38_408050</name>
</gene>
<organism evidence="5 6">
    <name type="scientific">Iris pallida</name>
    <name type="common">Sweet iris</name>
    <dbReference type="NCBI Taxonomy" id="29817"/>
    <lineage>
        <taxon>Eukaryota</taxon>
        <taxon>Viridiplantae</taxon>
        <taxon>Streptophyta</taxon>
        <taxon>Embryophyta</taxon>
        <taxon>Tracheophyta</taxon>
        <taxon>Spermatophyta</taxon>
        <taxon>Magnoliopsida</taxon>
        <taxon>Liliopsida</taxon>
        <taxon>Asparagales</taxon>
        <taxon>Iridaceae</taxon>
        <taxon>Iridoideae</taxon>
        <taxon>Irideae</taxon>
        <taxon>Iris</taxon>
    </lineage>
</organism>
<dbReference type="InterPro" id="IPR029026">
    <property type="entry name" value="tRNA_m1G_MTases_N"/>
</dbReference>
<accession>A0AAX6FPL0</accession>
<dbReference type="CDD" id="cd18081">
    <property type="entry name" value="RlmH-like"/>
    <property type="match status" value="1"/>
</dbReference>
<dbReference type="PANTHER" id="PTHR33603:SF1">
    <property type="entry name" value="RIBOSOMAL RNA LARGE SUBUNIT METHYLTRANSFERASE H"/>
    <property type="match status" value="1"/>
</dbReference>
<reference evidence="5" key="1">
    <citation type="journal article" date="2023" name="GigaByte">
        <title>Genome assembly of the bearded iris, Iris pallida Lam.</title>
        <authorList>
            <person name="Bruccoleri R.E."/>
            <person name="Oakeley E.J."/>
            <person name="Faust A.M.E."/>
            <person name="Altorfer M."/>
            <person name="Dessus-Babus S."/>
            <person name="Burckhardt D."/>
            <person name="Oertli M."/>
            <person name="Naumann U."/>
            <person name="Petersen F."/>
            <person name="Wong J."/>
        </authorList>
    </citation>
    <scope>NUCLEOTIDE SEQUENCE</scope>
    <source>
        <strain evidence="5">GSM-AAB239-AS_SAM_17_03QT</strain>
    </source>
</reference>
<dbReference type="PANTHER" id="PTHR33603">
    <property type="entry name" value="METHYLTRANSFERASE"/>
    <property type="match status" value="1"/>
</dbReference>
<dbReference type="AlphaFoldDB" id="A0AAX6FPL0"/>
<dbReference type="Proteomes" id="UP001140949">
    <property type="component" value="Unassembled WGS sequence"/>
</dbReference>
<evidence type="ECO:0000313" key="5">
    <source>
        <dbReference type="EMBL" id="KAJ6818279.1"/>
    </source>
</evidence>
<keyword evidence="6" id="KW-1185">Reference proteome</keyword>
<dbReference type="GO" id="GO:0008168">
    <property type="term" value="F:methyltransferase activity"/>
    <property type="evidence" value="ECO:0007669"/>
    <property type="project" value="UniProtKB-KW"/>
</dbReference>
<comment type="similarity">
    <text evidence="4">Belongs to the RNA methyltransferase RlmH family.</text>
</comment>
<protein>
    <submittedName>
        <fullName evidence="5">RNA methyltransferase At5g10620</fullName>
    </submittedName>
</protein>
<dbReference type="GO" id="GO:0032259">
    <property type="term" value="P:methylation"/>
    <property type="evidence" value="ECO:0007669"/>
    <property type="project" value="UniProtKB-KW"/>
</dbReference>
<dbReference type="Gene3D" id="3.40.1280.10">
    <property type="match status" value="1"/>
</dbReference>
<dbReference type="HAMAP" id="MF_00658">
    <property type="entry name" value="23SrRNA_methyltr_H"/>
    <property type="match status" value="1"/>
</dbReference>
<comment type="caution">
    <text evidence="5">The sequence shown here is derived from an EMBL/GenBank/DDBJ whole genome shotgun (WGS) entry which is preliminary data.</text>
</comment>
<reference evidence="5" key="2">
    <citation type="submission" date="2023-04" db="EMBL/GenBank/DDBJ databases">
        <authorList>
            <person name="Bruccoleri R.E."/>
            <person name="Oakeley E.J."/>
            <person name="Faust A.-M."/>
            <person name="Dessus-Babus S."/>
            <person name="Altorfer M."/>
            <person name="Burckhardt D."/>
            <person name="Oertli M."/>
            <person name="Naumann U."/>
            <person name="Petersen F."/>
            <person name="Wong J."/>
        </authorList>
    </citation>
    <scope>NUCLEOTIDE SEQUENCE</scope>
    <source>
        <strain evidence="5">GSM-AAB239-AS_SAM_17_03QT</strain>
        <tissue evidence="5">Leaf</tissue>
    </source>
</reference>
<proteinExistence type="inferred from homology"/>
<evidence type="ECO:0000256" key="1">
    <source>
        <dbReference type="ARBA" id="ARBA00022603"/>
    </source>
</evidence>
<evidence type="ECO:0000313" key="6">
    <source>
        <dbReference type="Proteomes" id="UP001140949"/>
    </source>
</evidence>